<dbReference type="InterPro" id="IPR013103">
    <property type="entry name" value="RVT_2"/>
</dbReference>
<sequence length="94" mass="10667">MRANADPCIYFQLKNIIVGIYMNDLLIICDILEINKFKEKIKGKFNAKDLGPSSHILSMPICKEVDGYIIDQTAYVSEILETFKMTEARHAATP</sequence>
<evidence type="ECO:0000259" key="1">
    <source>
        <dbReference type="Pfam" id="PF07727"/>
    </source>
</evidence>
<accession>A0A4Y2KBU9</accession>
<gene>
    <name evidence="2" type="ORF">AVEN_104063_1</name>
</gene>
<protein>
    <recommendedName>
        <fullName evidence="1">Reverse transcriptase Ty1/copia-type domain-containing protein</fullName>
    </recommendedName>
</protein>
<evidence type="ECO:0000313" key="3">
    <source>
        <dbReference type="Proteomes" id="UP000499080"/>
    </source>
</evidence>
<keyword evidence="3" id="KW-1185">Reference proteome</keyword>
<organism evidence="2 3">
    <name type="scientific">Araneus ventricosus</name>
    <name type="common">Orbweaver spider</name>
    <name type="synonym">Epeira ventricosa</name>
    <dbReference type="NCBI Taxonomy" id="182803"/>
    <lineage>
        <taxon>Eukaryota</taxon>
        <taxon>Metazoa</taxon>
        <taxon>Ecdysozoa</taxon>
        <taxon>Arthropoda</taxon>
        <taxon>Chelicerata</taxon>
        <taxon>Arachnida</taxon>
        <taxon>Araneae</taxon>
        <taxon>Araneomorphae</taxon>
        <taxon>Entelegynae</taxon>
        <taxon>Araneoidea</taxon>
        <taxon>Araneidae</taxon>
        <taxon>Araneus</taxon>
    </lineage>
</organism>
<name>A0A4Y2KBU9_ARAVE</name>
<dbReference type="OrthoDB" id="421869at2759"/>
<reference evidence="2 3" key="1">
    <citation type="journal article" date="2019" name="Sci. Rep.">
        <title>Orb-weaving spider Araneus ventricosus genome elucidates the spidroin gene catalogue.</title>
        <authorList>
            <person name="Kono N."/>
            <person name="Nakamura H."/>
            <person name="Ohtoshi R."/>
            <person name="Moran D.A.P."/>
            <person name="Shinohara A."/>
            <person name="Yoshida Y."/>
            <person name="Fujiwara M."/>
            <person name="Mori M."/>
            <person name="Tomita M."/>
            <person name="Arakawa K."/>
        </authorList>
    </citation>
    <scope>NUCLEOTIDE SEQUENCE [LARGE SCALE GENOMIC DNA]</scope>
</reference>
<dbReference type="Pfam" id="PF07727">
    <property type="entry name" value="RVT_2"/>
    <property type="match status" value="1"/>
</dbReference>
<dbReference type="AlphaFoldDB" id="A0A4Y2KBU9"/>
<comment type="caution">
    <text evidence="2">The sequence shown here is derived from an EMBL/GenBank/DDBJ whole genome shotgun (WGS) entry which is preliminary data.</text>
</comment>
<dbReference type="Proteomes" id="UP000499080">
    <property type="component" value="Unassembled WGS sequence"/>
</dbReference>
<feature type="domain" description="Reverse transcriptase Ty1/copia-type" evidence="1">
    <location>
        <begin position="10"/>
        <end position="94"/>
    </location>
</feature>
<dbReference type="EMBL" id="BGPR01004441">
    <property type="protein sequence ID" value="GBM99704.1"/>
    <property type="molecule type" value="Genomic_DNA"/>
</dbReference>
<proteinExistence type="predicted"/>
<evidence type="ECO:0000313" key="2">
    <source>
        <dbReference type="EMBL" id="GBM99704.1"/>
    </source>
</evidence>